<dbReference type="Proteomes" id="UP000241394">
    <property type="component" value="Chromosome LG29"/>
</dbReference>
<keyword evidence="3" id="KW-0479">Metal-binding</keyword>
<dbReference type="InterPro" id="IPR049808">
    <property type="entry name" value="CONSTANS-like_Bbox1"/>
</dbReference>
<evidence type="ECO:0000256" key="1">
    <source>
        <dbReference type="ARBA" id="ARBA00004123"/>
    </source>
</evidence>
<evidence type="ECO:0000256" key="6">
    <source>
        <dbReference type="ARBA" id="ARBA00023242"/>
    </source>
</evidence>
<proteinExistence type="inferred from homology"/>
<dbReference type="PANTHER" id="PTHR31874:SF1">
    <property type="entry name" value="ZINC FINGER PROTEIN CONSTANS-LIKE 6"/>
    <property type="match status" value="1"/>
</dbReference>
<dbReference type="Pfam" id="PF00643">
    <property type="entry name" value="zf-B_box"/>
    <property type="match status" value="1"/>
</dbReference>
<evidence type="ECO:0000259" key="11">
    <source>
        <dbReference type="PROSITE" id="PS51017"/>
    </source>
</evidence>
<keyword evidence="13" id="KW-1185">Reference proteome</keyword>
<feature type="domain" description="CCT" evidence="11">
    <location>
        <begin position="343"/>
        <end position="385"/>
    </location>
</feature>
<keyword evidence="5" id="KW-0862">Zinc</keyword>
<evidence type="ECO:0000256" key="4">
    <source>
        <dbReference type="ARBA" id="ARBA00022771"/>
    </source>
</evidence>
<evidence type="ECO:0000256" key="7">
    <source>
        <dbReference type="PROSITE-ProRule" id="PRU00024"/>
    </source>
</evidence>
<dbReference type="GO" id="GO:0005634">
    <property type="term" value="C:nucleus"/>
    <property type="evidence" value="ECO:0007669"/>
    <property type="project" value="UniProtKB-SubCell"/>
</dbReference>
<dbReference type="EMBL" id="NKQK01000029">
    <property type="protein sequence ID" value="PSR84939.1"/>
    <property type="molecule type" value="Genomic_DNA"/>
</dbReference>
<organism evidence="12 13">
    <name type="scientific">Actinidia chinensis var. chinensis</name>
    <name type="common">Chinese soft-hair kiwi</name>
    <dbReference type="NCBI Taxonomy" id="1590841"/>
    <lineage>
        <taxon>Eukaryota</taxon>
        <taxon>Viridiplantae</taxon>
        <taxon>Streptophyta</taxon>
        <taxon>Embryophyta</taxon>
        <taxon>Tracheophyta</taxon>
        <taxon>Spermatophyta</taxon>
        <taxon>Magnoliopsida</taxon>
        <taxon>eudicotyledons</taxon>
        <taxon>Gunneridae</taxon>
        <taxon>Pentapetalae</taxon>
        <taxon>asterids</taxon>
        <taxon>Ericales</taxon>
        <taxon>Actinidiaceae</taxon>
        <taxon>Actinidia</taxon>
    </lineage>
</organism>
<gene>
    <name evidence="12" type="ORF">CEY00_Acc32914</name>
</gene>
<dbReference type="SMART" id="SM00336">
    <property type="entry name" value="BBOX"/>
    <property type="match status" value="1"/>
</dbReference>
<dbReference type="STRING" id="1590841.A0A2R6P4B3"/>
<dbReference type="CDD" id="cd19821">
    <property type="entry name" value="Bbox1_BBX-like"/>
    <property type="match status" value="1"/>
</dbReference>
<dbReference type="InterPro" id="IPR010402">
    <property type="entry name" value="CCT_domain"/>
</dbReference>
<accession>A0A2R6P4B3</accession>
<evidence type="ECO:0000256" key="8">
    <source>
        <dbReference type="PROSITE-ProRule" id="PRU00357"/>
    </source>
</evidence>
<dbReference type="OMA" id="VIIAWAS"/>
<evidence type="ECO:0000256" key="5">
    <source>
        <dbReference type="ARBA" id="ARBA00022833"/>
    </source>
</evidence>
<dbReference type="InterPro" id="IPR052453">
    <property type="entry name" value="CONSTANS-like_ZF"/>
</dbReference>
<sequence length="399" mass="44805">MGSNKKLANAIGSKNARACDGCIKKRARWFCAADDAFLCHSCDVSIHSANPLARRHERVLLKTETSQDWHREESPMVNLVPSWDRGFTRRARTPRLGKKSIHRTGDGTRLNSHSHVPELGSGDTSNEDNEEQEQLVYRVPKFDQFVTGGGESKVLGLNRFFPSEMDIAEFDVEGLLGKGLDGEESFGMESLGLLDWREKDSTSMEGFLGGGRIKVEDEEEMNSIINNHFDVTKELPFELDFDYEEEENCKVGGGGIIMEESGEGKKSGEVKMMKKRNILLRLDYEGVIMAWANQRSPWTSGGRPVLDNCECWPDCMGSCGRVHHPYGEAGLMGGHSAIGDGGREARVSRYREKRRTRLFSKKIRYEVRKLNAEKRPRMKGRFVKRASFAAAPANCLSFA</sequence>
<evidence type="ECO:0000259" key="10">
    <source>
        <dbReference type="PROSITE" id="PS50119"/>
    </source>
</evidence>
<dbReference type="PROSITE" id="PS50119">
    <property type="entry name" value="ZF_BBOX"/>
    <property type="match status" value="1"/>
</dbReference>
<evidence type="ECO:0000256" key="9">
    <source>
        <dbReference type="SAM" id="MobiDB-lite"/>
    </source>
</evidence>
<reference evidence="12 13" key="1">
    <citation type="submission" date="2017-07" db="EMBL/GenBank/DDBJ databases">
        <title>An improved, manually edited Actinidia chinensis var. chinensis (kiwifruit) genome highlights the challenges associated with draft genomes and gene prediction in plants.</title>
        <authorList>
            <person name="Pilkington S."/>
            <person name="Crowhurst R."/>
            <person name="Hilario E."/>
            <person name="Nardozza S."/>
            <person name="Fraser L."/>
            <person name="Peng Y."/>
            <person name="Gunaseelan K."/>
            <person name="Simpson R."/>
            <person name="Tahir J."/>
            <person name="Deroles S."/>
            <person name="Templeton K."/>
            <person name="Luo Z."/>
            <person name="Davy M."/>
            <person name="Cheng C."/>
            <person name="Mcneilage M."/>
            <person name="Scaglione D."/>
            <person name="Liu Y."/>
            <person name="Zhang Q."/>
            <person name="Datson P."/>
            <person name="De Silva N."/>
            <person name="Gardiner S."/>
            <person name="Bassett H."/>
            <person name="Chagne D."/>
            <person name="Mccallum J."/>
            <person name="Dzierzon H."/>
            <person name="Deng C."/>
            <person name="Wang Y.-Y."/>
            <person name="Barron N."/>
            <person name="Manako K."/>
            <person name="Bowen J."/>
            <person name="Foster T."/>
            <person name="Erridge Z."/>
            <person name="Tiffin H."/>
            <person name="Waite C."/>
            <person name="Davies K."/>
            <person name="Grierson E."/>
            <person name="Laing W."/>
            <person name="Kirk R."/>
            <person name="Chen X."/>
            <person name="Wood M."/>
            <person name="Montefiori M."/>
            <person name="Brummell D."/>
            <person name="Schwinn K."/>
            <person name="Catanach A."/>
            <person name="Fullerton C."/>
            <person name="Li D."/>
            <person name="Meiyalaghan S."/>
            <person name="Nieuwenhuizen N."/>
            <person name="Read N."/>
            <person name="Prakash R."/>
            <person name="Hunter D."/>
            <person name="Zhang H."/>
            <person name="Mckenzie M."/>
            <person name="Knabel M."/>
            <person name="Harris A."/>
            <person name="Allan A."/>
            <person name="Chen A."/>
            <person name="Janssen B."/>
            <person name="Plunkett B."/>
            <person name="Dwamena C."/>
            <person name="Voogd C."/>
            <person name="Leif D."/>
            <person name="Lafferty D."/>
            <person name="Souleyre E."/>
            <person name="Varkonyi-Gasic E."/>
            <person name="Gambi F."/>
            <person name="Hanley J."/>
            <person name="Yao J.-L."/>
            <person name="Cheung J."/>
            <person name="David K."/>
            <person name="Warren B."/>
            <person name="Marsh K."/>
            <person name="Snowden K."/>
            <person name="Lin-Wang K."/>
            <person name="Brian L."/>
            <person name="Martinez-Sanchez M."/>
            <person name="Wang M."/>
            <person name="Ileperuma N."/>
            <person name="Macnee N."/>
            <person name="Campin R."/>
            <person name="Mcatee P."/>
            <person name="Drummond R."/>
            <person name="Espley R."/>
            <person name="Ireland H."/>
            <person name="Wu R."/>
            <person name="Atkinson R."/>
            <person name="Karunairetnam S."/>
            <person name="Bulley S."/>
            <person name="Chunkath S."/>
            <person name="Hanley Z."/>
            <person name="Storey R."/>
            <person name="Thrimawithana A."/>
            <person name="Thomson S."/>
            <person name="David C."/>
            <person name="Testolin R."/>
        </authorList>
    </citation>
    <scope>NUCLEOTIDE SEQUENCE [LARGE SCALE GENOMIC DNA]</scope>
    <source>
        <strain evidence="13">cv. Red5</strain>
        <tissue evidence="12">Young leaf</tissue>
    </source>
</reference>
<comment type="subcellular location">
    <subcellularLocation>
        <location evidence="1 8">Nucleus</location>
    </subcellularLocation>
</comment>
<dbReference type="Gramene" id="PSR84939">
    <property type="protein sequence ID" value="PSR84939"/>
    <property type="gene ID" value="CEY00_Acc32914"/>
</dbReference>
<reference evidence="13" key="2">
    <citation type="journal article" date="2018" name="BMC Genomics">
        <title>A manually annotated Actinidia chinensis var. chinensis (kiwifruit) genome highlights the challenges associated with draft genomes and gene prediction in plants.</title>
        <authorList>
            <person name="Pilkington S.M."/>
            <person name="Crowhurst R."/>
            <person name="Hilario E."/>
            <person name="Nardozza S."/>
            <person name="Fraser L."/>
            <person name="Peng Y."/>
            <person name="Gunaseelan K."/>
            <person name="Simpson R."/>
            <person name="Tahir J."/>
            <person name="Deroles S.C."/>
            <person name="Templeton K."/>
            <person name="Luo Z."/>
            <person name="Davy M."/>
            <person name="Cheng C."/>
            <person name="McNeilage M."/>
            <person name="Scaglione D."/>
            <person name="Liu Y."/>
            <person name="Zhang Q."/>
            <person name="Datson P."/>
            <person name="De Silva N."/>
            <person name="Gardiner S.E."/>
            <person name="Bassett H."/>
            <person name="Chagne D."/>
            <person name="McCallum J."/>
            <person name="Dzierzon H."/>
            <person name="Deng C."/>
            <person name="Wang Y.Y."/>
            <person name="Barron L."/>
            <person name="Manako K."/>
            <person name="Bowen J."/>
            <person name="Foster T.M."/>
            <person name="Erridge Z.A."/>
            <person name="Tiffin H."/>
            <person name="Waite C.N."/>
            <person name="Davies K.M."/>
            <person name="Grierson E.P."/>
            <person name="Laing W.A."/>
            <person name="Kirk R."/>
            <person name="Chen X."/>
            <person name="Wood M."/>
            <person name="Montefiori M."/>
            <person name="Brummell D.A."/>
            <person name="Schwinn K.E."/>
            <person name="Catanach A."/>
            <person name="Fullerton C."/>
            <person name="Li D."/>
            <person name="Meiyalaghan S."/>
            <person name="Nieuwenhuizen N."/>
            <person name="Read N."/>
            <person name="Prakash R."/>
            <person name="Hunter D."/>
            <person name="Zhang H."/>
            <person name="McKenzie M."/>
            <person name="Knabel M."/>
            <person name="Harris A."/>
            <person name="Allan A.C."/>
            <person name="Gleave A."/>
            <person name="Chen A."/>
            <person name="Janssen B.J."/>
            <person name="Plunkett B."/>
            <person name="Ampomah-Dwamena C."/>
            <person name="Voogd C."/>
            <person name="Leif D."/>
            <person name="Lafferty D."/>
            <person name="Souleyre E.J.F."/>
            <person name="Varkonyi-Gasic E."/>
            <person name="Gambi F."/>
            <person name="Hanley J."/>
            <person name="Yao J.L."/>
            <person name="Cheung J."/>
            <person name="David K.M."/>
            <person name="Warren B."/>
            <person name="Marsh K."/>
            <person name="Snowden K.C."/>
            <person name="Lin-Wang K."/>
            <person name="Brian L."/>
            <person name="Martinez-Sanchez M."/>
            <person name="Wang M."/>
            <person name="Ileperuma N."/>
            <person name="Macnee N."/>
            <person name="Campin R."/>
            <person name="McAtee P."/>
            <person name="Drummond R.S.M."/>
            <person name="Espley R.V."/>
            <person name="Ireland H.S."/>
            <person name="Wu R."/>
            <person name="Atkinson R.G."/>
            <person name="Karunairetnam S."/>
            <person name="Bulley S."/>
            <person name="Chunkath S."/>
            <person name="Hanley Z."/>
            <person name="Storey R."/>
            <person name="Thrimawithana A.H."/>
            <person name="Thomson S."/>
            <person name="David C."/>
            <person name="Testolin R."/>
            <person name="Huang H."/>
            <person name="Hellens R.P."/>
            <person name="Schaffer R.J."/>
        </authorList>
    </citation>
    <scope>NUCLEOTIDE SEQUENCE [LARGE SCALE GENOMIC DNA]</scope>
    <source>
        <strain evidence="13">cv. Red5</strain>
    </source>
</reference>
<comment type="caution">
    <text evidence="12">The sequence shown here is derived from an EMBL/GenBank/DDBJ whole genome shotgun (WGS) entry which is preliminary data.</text>
</comment>
<evidence type="ECO:0000256" key="2">
    <source>
        <dbReference type="ARBA" id="ARBA00010024"/>
    </source>
</evidence>
<evidence type="ECO:0000256" key="3">
    <source>
        <dbReference type="ARBA" id="ARBA00022723"/>
    </source>
</evidence>
<evidence type="ECO:0000313" key="13">
    <source>
        <dbReference type="Proteomes" id="UP000241394"/>
    </source>
</evidence>
<dbReference type="PROSITE" id="PS51017">
    <property type="entry name" value="CCT"/>
    <property type="match status" value="1"/>
</dbReference>
<dbReference type="InterPro" id="IPR000315">
    <property type="entry name" value="Znf_B-box"/>
</dbReference>
<dbReference type="InParanoid" id="A0A2R6P4B3"/>
<dbReference type="GO" id="GO:0008270">
    <property type="term" value="F:zinc ion binding"/>
    <property type="evidence" value="ECO:0007669"/>
    <property type="project" value="UniProtKB-KW"/>
</dbReference>
<dbReference type="PANTHER" id="PTHR31874">
    <property type="entry name" value="CCT MOTIF FAMILY PROTEIN, EXPRESSED"/>
    <property type="match status" value="1"/>
</dbReference>
<name>A0A2R6P4B3_ACTCC</name>
<keyword evidence="4 7" id="KW-0863">Zinc-finger</keyword>
<feature type="domain" description="B box-type" evidence="10">
    <location>
        <begin position="14"/>
        <end position="61"/>
    </location>
</feature>
<dbReference type="OrthoDB" id="153872at2759"/>
<dbReference type="Pfam" id="PF06203">
    <property type="entry name" value="CCT"/>
    <property type="match status" value="1"/>
</dbReference>
<keyword evidence="6 8" id="KW-0539">Nucleus</keyword>
<dbReference type="GO" id="GO:0006355">
    <property type="term" value="P:regulation of DNA-templated transcription"/>
    <property type="evidence" value="ECO:0007669"/>
    <property type="project" value="TreeGrafter"/>
</dbReference>
<dbReference type="AlphaFoldDB" id="A0A2R6P4B3"/>
<comment type="similarity">
    <text evidence="2">Belongs to the CONSTANS family.</text>
</comment>
<feature type="region of interest" description="Disordered" evidence="9">
    <location>
        <begin position="94"/>
        <end position="129"/>
    </location>
</feature>
<evidence type="ECO:0000313" key="12">
    <source>
        <dbReference type="EMBL" id="PSR84939.1"/>
    </source>
</evidence>
<protein>
    <submittedName>
        <fullName evidence="12">Zinc finger protein like</fullName>
    </submittedName>
</protein>